<dbReference type="Gene3D" id="1.25.40.10">
    <property type="entry name" value="Tetratricopeptide repeat domain"/>
    <property type="match status" value="2"/>
</dbReference>
<dbReference type="Pfam" id="PF15044">
    <property type="entry name" value="CLU_N"/>
    <property type="match status" value="1"/>
</dbReference>
<dbReference type="Pfam" id="PF12807">
    <property type="entry name" value="eIF3_p135"/>
    <property type="match status" value="1"/>
</dbReference>
<dbReference type="GO" id="GO:0005829">
    <property type="term" value="C:cytosol"/>
    <property type="evidence" value="ECO:0007669"/>
    <property type="project" value="UniProtKB-SubCell"/>
</dbReference>
<dbReference type="InterPro" id="IPR025697">
    <property type="entry name" value="CLU_dom"/>
</dbReference>
<evidence type="ECO:0000256" key="7">
    <source>
        <dbReference type="PROSITE-ProRule" id="PRU00339"/>
    </source>
</evidence>
<protein>
    <recommendedName>
        <fullName evidence="9">Clu domain-containing protein</fullName>
    </recommendedName>
</protein>
<evidence type="ECO:0000259" key="9">
    <source>
        <dbReference type="PROSITE" id="PS51823"/>
    </source>
</evidence>
<dbReference type="FunFam" id="1.25.40.10:FF:000024">
    <property type="entry name" value="Tetratricopeptide repeat (TPR)-like superfamily protein"/>
    <property type="match status" value="1"/>
</dbReference>
<reference evidence="10 11" key="1">
    <citation type="submission" date="2022-01" db="EMBL/GenBank/DDBJ databases">
        <authorList>
            <person name="Xiong W."/>
            <person name="Schranz E."/>
        </authorList>
    </citation>
    <scope>NUCLEOTIDE SEQUENCE [LARGE SCALE GENOMIC DNA]</scope>
</reference>
<evidence type="ECO:0000313" key="11">
    <source>
        <dbReference type="Proteomes" id="UP001157418"/>
    </source>
</evidence>
<feature type="domain" description="Clu" evidence="9">
    <location>
        <begin position="317"/>
        <end position="586"/>
    </location>
</feature>
<dbReference type="InterPro" id="IPR028275">
    <property type="entry name" value="CLU_N"/>
</dbReference>
<gene>
    <name evidence="10" type="ORF">LVIROSA_LOCUS33399</name>
</gene>
<evidence type="ECO:0000256" key="4">
    <source>
        <dbReference type="ARBA" id="ARBA00022737"/>
    </source>
</evidence>
<evidence type="ECO:0000256" key="1">
    <source>
        <dbReference type="ARBA" id="ARBA00004123"/>
    </source>
</evidence>
<dbReference type="PANTHER" id="PTHR12601:SF17">
    <property type="entry name" value="PROTEIN REDUCED CHLOROPLAST COVERAGE 1"/>
    <property type="match status" value="1"/>
</dbReference>
<keyword evidence="11" id="KW-1185">Reference proteome</keyword>
<keyword evidence="3" id="KW-0963">Cytoplasm</keyword>
<dbReference type="InterPro" id="IPR011990">
    <property type="entry name" value="TPR-like_helical_dom_sf"/>
</dbReference>
<dbReference type="PROSITE" id="PS51823">
    <property type="entry name" value="CLU"/>
    <property type="match status" value="1"/>
</dbReference>
<dbReference type="CDD" id="cd15466">
    <property type="entry name" value="CLU-central"/>
    <property type="match status" value="1"/>
</dbReference>
<sequence length="1428" mass="158670">MAPKNGRGKTKGDKKKKEEKVLPVVVDITVNLPDDTHVILKGISTDRVIDIRRLLSVNTVTCNITNFSLSHEVRGPRLKDTVDVAALKPCTLNLIEEDYDAETATAHVRRLLDIVACTTSFGPSPVVKEDFGINVPETKTGKKTSKSQQTNKRSSSVTTLTPPSQQSQSKDVSVDGEGELSNSCPKLGSFYEFFSLSHLTPPIQYVRRATRQNEDDILIDDHLFSLEVKLCHGKPAHIEVYRKGFCSIGKQRILCHNLVDLLRRLSRAFENAYEDLIKAFTERNKFGNLPYGLRANTWLIPPVAAQAPWVFPPLPAEDESWGGNGGGLGRDGKSDLHPWATEFMYVASMSCKTAQDRQIRDRKAFLLHSLYVDVAIFKAILAIQHIMENPNINHSNFTIHTESIGDLRIRVFKDTPDASCKIDTKIDGSQATGVQKENLVERNLLKGITADENTAAHDIATLGVVNVRYCGYTAVVKVEERKDDKKHSPLPYIELLDQPDGGACALNINSLRLLLHKKTSSILPNLKRSEGEELGTSRVLVEKLLKESLMKLQEECVESDKFTRWELGACWIQHLQDQKKTEKDKKASTEKVKVEGLGTALRSLKNKKKDLEVVDAVNGEVENSVLDFVVESPNSDENDNALKKLLSDAAFTRLKESETGLHCKSLLELIDQSQKYYNEVALPKLVADFGSLELSPVDGRTLTDFMHTRGLRMRSLGQVVKLSEKLSHVQSLCIHEMIVRAFKHIIQAVIAAVSKPEEMAAGIAAALNLMLGVPESKQSCVHSVTKTWLEVFLKKRFDWDLASFNYTELRKIAILRGLCHKVGIELVPRDFDMNSPQPFKKEDIISLVPVHKQAACSSADGRQLLESSKTALDKGKLEDAVSYGTKALAKLVAVCGPYHRITAGAYSLLAVVLYHTGDFNQATIYQQKALDINERELGLDHPDTMKSYGDLAVFYYRLQHTELALKYVKRALYLLHLTCGPSHPNTAATYINVAMMEEGLGNVHVALRYLHKALKCNQKLLGPDHIQTAASYHAIAIALSLMEAYPLSVQHEQTTLQILRAKLGPDDLRTQDAAAWLEYFESKALEQQEAARNGTRKPDASIASKGHLSVSDLLDYINPSHDGQGADGMGLKRKTYIQKLKGKSYQTLEVANAEEASPKDLLKQVTDEEKQEATLEHEIQVNHESTYLSVESIPPIKEESVEETPVPVPVASELQPPEETGAQNQNPNPNPNHSSNEGGGEEGWQAVQRPRSAGSYGRRLRQRKAAAGLNKFYGYQKKGVVDESENGIGRFHFVKKRVMSPSTYVDYHTATPNHNKFGRRIVKGLTYRVKSSGPVPVEETNSNSSSSEQTTKEVSVGHVPQTQRRSMVRDGDDDIIPDDKEIDNGKHKESVVKEAEEEISEKVDTKDETEETHLGDDVLPANCRCGGG</sequence>
<evidence type="ECO:0000256" key="2">
    <source>
        <dbReference type="ARBA" id="ARBA00004514"/>
    </source>
</evidence>
<comment type="subcellular location">
    <subcellularLocation>
        <location evidence="2">Cytoplasm</location>
        <location evidence="2">Cytosol</location>
    </subcellularLocation>
    <subcellularLocation>
        <location evidence="1">Nucleus</location>
    </subcellularLocation>
</comment>
<feature type="compositionally biased region" description="Low complexity" evidence="8">
    <location>
        <begin position="1338"/>
        <end position="1349"/>
    </location>
</feature>
<dbReference type="Proteomes" id="UP001157418">
    <property type="component" value="Unassembled WGS sequence"/>
</dbReference>
<feature type="repeat" description="TPR" evidence="7">
    <location>
        <begin position="903"/>
        <end position="936"/>
    </location>
</feature>
<dbReference type="PANTHER" id="PTHR12601">
    <property type="entry name" value="EUKARYOTIC TRANSLATION INITIATION FACTOR 3 SUBUNIT EIF-3"/>
    <property type="match status" value="1"/>
</dbReference>
<feature type="compositionally biased region" description="Low complexity" evidence="8">
    <location>
        <begin position="1223"/>
        <end position="1236"/>
    </location>
</feature>
<name>A0AAU9PCA0_9ASTR</name>
<dbReference type="GO" id="GO:0005634">
    <property type="term" value="C:nucleus"/>
    <property type="evidence" value="ECO:0007669"/>
    <property type="project" value="UniProtKB-SubCell"/>
</dbReference>
<evidence type="ECO:0000256" key="6">
    <source>
        <dbReference type="ARBA" id="ARBA00023242"/>
    </source>
</evidence>
<dbReference type="GO" id="GO:0003729">
    <property type="term" value="F:mRNA binding"/>
    <property type="evidence" value="ECO:0007669"/>
    <property type="project" value="UniProtKB-ARBA"/>
</dbReference>
<dbReference type="InterPro" id="IPR033646">
    <property type="entry name" value="CLU-central"/>
</dbReference>
<dbReference type="Pfam" id="PF13424">
    <property type="entry name" value="TPR_12"/>
    <property type="match status" value="2"/>
</dbReference>
<comment type="caution">
    <text evidence="10">The sequence shown here is derived from an EMBL/GenBank/DDBJ whole genome shotgun (WGS) entry which is preliminary data.</text>
</comment>
<keyword evidence="6" id="KW-0539">Nucleus</keyword>
<feature type="compositionally biased region" description="Basic and acidic residues" evidence="8">
    <location>
        <begin position="1377"/>
        <end position="1416"/>
    </location>
</feature>
<dbReference type="PROSITE" id="PS50005">
    <property type="entry name" value="TPR"/>
    <property type="match status" value="1"/>
</dbReference>
<feature type="region of interest" description="Disordered" evidence="8">
    <location>
        <begin position="1190"/>
        <end position="1259"/>
    </location>
</feature>
<dbReference type="GO" id="GO:0019750">
    <property type="term" value="P:chloroplast localization"/>
    <property type="evidence" value="ECO:0007669"/>
    <property type="project" value="UniProtKB-ARBA"/>
</dbReference>
<proteinExistence type="predicted"/>
<evidence type="ECO:0000313" key="10">
    <source>
        <dbReference type="EMBL" id="CAH1447814.1"/>
    </source>
</evidence>
<feature type="region of interest" description="Disordered" evidence="8">
    <location>
        <begin position="137"/>
        <end position="180"/>
    </location>
</feature>
<feature type="compositionally biased region" description="Low complexity" evidence="8">
    <location>
        <begin position="146"/>
        <end position="156"/>
    </location>
</feature>
<evidence type="ECO:0000256" key="3">
    <source>
        <dbReference type="ARBA" id="ARBA00022490"/>
    </source>
</evidence>
<evidence type="ECO:0000256" key="5">
    <source>
        <dbReference type="ARBA" id="ARBA00022803"/>
    </source>
</evidence>
<dbReference type="EMBL" id="CAKMRJ010005634">
    <property type="protein sequence ID" value="CAH1447814.1"/>
    <property type="molecule type" value="Genomic_DNA"/>
</dbReference>
<feature type="region of interest" description="Disordered" evidence="8">
    <location>
        <begin position="1332"/>
        <end position="1428"/>
    </location>
</feature>
<accession>A0AAU9PCA0</accession>
<dbReference type="InterPro" id="IPR027523">
    <property type="entry name" value="CLU_prot"/>
</dbReference>
<dbReference type="SMART" id="SM00028">
    <property type="entry name" value="TPR"/>
    <property type="match status" value="3"/>
</dbReference>
<dbReference type="SUPFAM" id="SSF48452">
    <property type="entry name" value="TPR-like"/>
    <property type="match status" value="1"/>
</dbReference>
<organism evidence="10 11">
    <name type="scientific">Lactuca virosa</name>
    <dbReference type="NCBI Taxonomy" id="75947"/>
    <lineage>
        <taxon>Eukaryota</taxon>
        <taxon>Viridiplantae</taxon>
        <taxon>Streptophyta</taxon>
        <taxon>Embryophyta</taxon>
        <taxon>Tracheophyta</taxon>
        <taxon>Spermatophyta</taxon>
        <taxon>Magnoliopsida</taxon>
        <taxon>eudicotyledons</taxon>
        <taxon>Gunneridae</taxon>
        <taxon>Pentapetalae</taxon>
        <taxon>asterids</taxon>
        <taxon>campanulids</taxon>
        <taxon>Asterales</taxon>
        <taxon>Asteraceae</taxon>
        <taxon>Cichorioideae</taxon>
        <taxon>Cichorieae</taxon>
        <taxon>Lactucinae</taxon>
        <taxon>Lactuca</taxon>
    </lineage>
</organism>
<dbReference type="InterPro" id="IPR019734">
    <property type="entry name" value="TPR_rpt"/>
</dbReference>
<keyword evidence="5 7" id="KW-0802">TPR repeat</keyword>
<keyword evidence="4" id="KW-0677">Repeat</keyword>
<evidence type="ECO:0000256" key="8">
    <source>
        <dbReference type="SAM" id="MobiDB-lite"/>
    </source>
</evidence>